<dbReference type="EMBL" id="VUJU01010175">
    <property type="protein sequence ID" value="KAF0715494.1"/>
    <property type="molecule type" value="Genomic_DNA"/>
</dbReference>
<reference evidence="1 2" key="1">
    <citation type="submission" date="2019-08" db="EMBL/GenBank/DDBJ databases">
        <title>Whole genome of Aphis craccivora.</title>
        <authorList>
            <person name="Voronova N.V."/>
            <person name="Shulinski R.S."/>
            <person name="Bandarenka Y.V."/>
            <person name="Zhorov D.G."/>
            <person name="Warner D."/>
        </authorList>
    </citation>
    <scope>NUCLEOTIDE SEQUENCE [LARGE SCALE GENOMIC DNA]</scope>
    <source>
        <strain evidence="1">180601</strain>
        <tissue evidence="1">Whole Body</tissue>
    </source>
</reference>
<proteinExistence type="predicted"/>
<comment type="caution">
    <text evidence="1">The sequence shown here is derived from an EMBL/GenBank/DDBJ whole genome shotgun (WGS) entry which is preliminary data.</text>
</comment>
<evidence type="ECO:0000313" key="2">
    <source>
        <dbReference type="Proteomes" id="UP000478052"/>
    </source>
</evidence>
<dbReference type="Proteomes" id="UP000478052">
    <property type="component" value="Unassembled WGS sequence"/>
</dbReference>
<protein>
    <submittedName>
        <fullName evidence="1">Uncharacterized protein</fullName>
    </submittedName>
</protein>
<name>A0A6G0VZD1_APHCR</name>
<accession>A0A6G0VZD1</accession>
<organism evidence="1 2">
    <name type="scientific">Aphis craccivora</name>
    <name type="common">Cowpea aphid</name>
    <dbReference type="NCBI Taxonomy" id="307492"/>
    <lineage>
        <taxon>Eukaryota</taxon>
        <taxon>Metazoa</taxon>
        <taxon>Ecdysozoa</taxon>
        <taxon>Arthropoda</taxon>
        <taxon>Hexapoda</taxon>
        <taxon>Insecta</taxon>
        <taxon>Pterygota</taxon>
        <taxon>Neoptera</taxon>
        <taxon>Paraneoptera</taxon>
        <taxon>Hemiptera</taxon>
        <taxon>Sternorrhyncha</taxon>
        <taxon>Aphidomorpha</taxon>
        <taxon>Aphidoidea</taxon>
        <taxon>Aphididae</taxon>
        <taxon>Aphidini</taxon>
        <taxon>Aphis</taxon>
        <taxon>Aphis</taxon>
    </lineage>
</organism>
<evidence type="ECO:0000313" key="1">
    <source>
        <dbReference type="EMBL" id="KAF0715494.1"/>
    </source>
</evidence>
<dbReference type="AlphaFoldDB" id="A0A6G0VZD1"/>
<sequence>MELHCTRYNDTLNAVTLENKIIQFDKLDSRHYGEHIKLMYEYTDTDSLHAISTHLHDSRRTRQISLFPGKPVVDSCTCSCNSKENEEDCWLDCSWDDCASVCSILSLLLSPLTWDRSQSKTKIFALDDALTNCIDVDPK</sequence>
<dbReference type="OrthoDB" id="414982at2759"/>
<gene>
    <name evidence="1" type="ORF">FWK35_00029141</name>
</gene>
<keyword evidence="2" id="KW-1185">Reference proteome</keyword>